<proteinExistence type="inferred from homology"/>
<dbReference type="Proteomes" id="UP001519349">
    <property type="component" value="Unassembled WGS sequence"/>
</dbReference>
<keyword evidence="9 10" id="KW-0170">Cobalt</keyword>
<keyword evidence="12" id="KW-1185">Reference proteome</keyword>
<evidence type="ECO:0000256" key="2">
    <source>
        <dbReference type="ARBA" id="ARBA00022448"/>
    </source>
</evidence>
<dbReference type="HAMAP" id="MF_00330">
    <property type="entry name" value="CbiN"/>
    <property type="match status" value="1"/>
</dbReference>
<feature type="transmembrane region" description="Helical" evidence="10">
    <location>
        <begin position="66"/>
        <end position="86"/>
    </location>
</feature>
<gene>
    <name evidence="10" type="primary">cbiN</name>
    <name evidence="11" type="ORF">DHL47_01605</name>
</gene>
<evidence type="ECO:0000256" key="7">
    <source>
        <dbReference type="ARBA" id="ARBA00023065"/>
    </source>
</evidence>
<evidence type="ECO:0000256" key="8">
    <source>
        <dbReference type="ARBA" id="ARBA00023136"/>
    </source>
</evidence>
<evidence type="ECO:0000313" key="12">
    <source>
        <dbReference type="Proteomes" id="UP001519349"/>
    </source>
</evidence>
<sequence length="103" mass="11320">MKKYKNIILILAAVAITLAAFVFAPKGVEYSGTDDAAEQAISSIQKDYEPWFSPIFEPAGPEVESLLFTLQGSIGAGIIFYVIGYYKGKKQGQQKEISEQSEH</sequence>
<comment type="similarity">
    <text evidence="10">Belongs to the CbiN family.</text>
</comment>
<keyword evidence="7 10" id="KW-0406">Ion transport</keyword>
<evidence type="ECO:0000256" key="10">
    <source>
        <dbReference type="HAMAP-Rule" id="MF_00330"/>
    </source>
</evidence>
<keyword evidence="3 10" id="KW-1003">Cell membrane</keyword>
<comment type="subcellular location">
    <subcellularLocation>
        <location evidence="10">Cell membrane</location>
        <topology evidence="10">Multi-pass membrane protein</topology>
    </subcellularLocation>
</comment>
<comment type="pathway">
    <text evidence="10">Cofactor biosynthesis; adenosylcobalamin biosynthesis.</text>
</comment>
<evidence type="ECO:0000256" key="5">
    <source>
        <dbReference type="ARBA" id="ARBA00022692"/>
    </source>
</evidence>
<evidence type="ECO:0000256" key="4">
    <source>
        <dbReference type="ARBA" id="ARBA00022573"/>
    </source>
</evidence>
<comment type="function">
    <text evidence="10">Part of the energy-coupling factor (ECF) transporter complex CbiMNOQ involved in cobalt import.</text>
</comment>
<comment type="caution">
    <text evidence="11">The sequence shown here is derived from an EMBL/GenBank/DDBJ whole genome shotgun (WGS) entry which is preliminary data.</text>
</comment>
<dbReference type="InterPro" id="IPR003705">
    <property type="entry name" value="CbiN"/>
</dbReference>
<evidence type="ECO:0000256" key="9">
    <source>
        <dbReference type="ARBA" id="ARBA00023285"/>
    </source>
</evidence>
<keyword evidence="6 10" id="KW-1133">Transmembrane helix</keyword>
<keyword evidence="5 10" id="KW-0812">Transmembrane</keyword>
<keyword evidence="8 10" id="KW-0472">Membrane</keyword>
<evidence type="ECO:0000256" key="6">
    <source>
        <dbReference type="ARBA" id="ARBA00022989"/>
    </source>
</evidence>
<accession>A0ABS5ATZ8</accession>
<organism evidence="11 12">
    <name type="scientific">Streptococcus panodentis</name>
    <dbReference type="NCBI Taxonomy" id="1581472"/>
    <lineage>
        <taxon>Bacteria</taxon>
        <taxon>Bacillati</taxon>
        <taxon>Bacillota</taxon>
        <taxon>Bacilli</taxon>
        <taxon>Lactobacillales</taxon>
        <taxon>Streptococcaceae</taxon>
        <taxon>Streptococcus</taxon>
    </lineage>
</organism>
<evidence type="ECO:0000256" key="3">
    <source>
        <dbReference type="ARBA" id="ARBA00022475"/>
    </source>
</evidence>
<keyword evidence="1 10" id="KW-0171">Cobalt transport</keyword>
<evidence type="ECO:0000313" key="11">
    <source>
        <dbReference type="EMBL" id="MBP2620050.1"/>
    </source>
</evidence>
<dbReference type="PANTHER" id="PTHR38662:SF1">
    <property type="entry name" value="COBALT TRANSPORT PROTEIN CBIN"/>
    <property type="match status" value="1"/>
</dbReference>
<name>A0ABS5ATZ8_9STRE</name>
<evidence type="ECO:0000256" key="1">
    <source>
        <dbReference type="ARBA" id="ARBA00022426"/>
    </source>
</evidence>
<dbReference type="Pfam" id="PF02553">
    <property type="entry name" value="CbiN"/>
    <property type="match status" value="1"/>
</dbReference>
<reference evidence="11 12" key="1">
    <citation type="submission" date="2018-05" db="EMBL/GenBank/DDBJ databases">
        <title>Draft genome sequence of Streptococcus panodentis CCUG 70867T.</title>
        <authorList>
            <person name="Salva-Serra F."/>
            <person name="Mendez V."/>
            <person name="Jaen-Luchoro D."/>
            <person name="Gonzales-Siles L."/>
            <person name="Karlsson R."/>
            <person name="Engstrom-Jakobsson H."/>
            <person name="Busquets A."/>
            <person name="Gomila M."/>
            <person name="Pineiro-Iglesias B."/>
            <person name="Bennasar-Figueras A."/>
            <person name="Seeger M."/>
            <person name="Moore E."/>
        </authorList>
    </citation>
    <scope>NUCLEOTIDE SEQUENCE [LARGE SCALE GENOMIC DNA]</scope>
    <source>
        <strain evidence="11 12">CCUG 70867</strain>
    </source>
</reference>
<comment type="subunit">
    <text evidence="10">Forms an energy-coupling factor (ECF) transporter complex composed of an ATP-binding protein (A component, CbiO), a transmembrane protein (T component, CbiQ) and 2 possible substrate-capture proteins (S components, CbiM and CbiN) of unknown stoichimetry.</text>
</comment>
<dbReference type="PANTHER" id="PTHR38662">
    <property type="entry name" value="COBALT TRANSPORT PROTEIN CBIN"/>
    <property type="match status" value="1"/>
</dbReference>
<feature type="transmembrane region" description="Helical" evidence="10">
    <location>
        <begin position="7"/>
        <end position="24"/>
    </location>
</feature>
<dbReference type="RefSeq" id="WP_128834391.1">
    <property type="nucleotide sequence ID" value="NZ_QFAY01000002.1"/>
</dbReference>
<protein>
    <recommendedName>
        <fullName evidence="10">Cobalt transport protein CbiN</fullName>
    </recommendedName>
    <alternativeName>
        <fullName evidence="10">Energy-coupling factor transporter probable substrate-capture protein CbiN</fullName>
        <shortName evidence="10">ECF transporter S component CbiN</shortName>
    </alternativeName>
</protein>
<keyword evidence="2 10" id="KW-0813">Transport</keyword>
<dbReference type="NCBIfam" id="NF002780">
    <property type="entry name" value="PRK02898.1"/>
    <property type="match status" value="1"/>
</dbReference>
<keyword evidence="4 10" id="KW-0169">Cobalamin biosynthesis</keyword>
<dbReference type="EMBL" id="QFAY01000002">
    <property type="protein sequence ID" value="MBP2620050.1"/>
    <property type="molecule type" value="Genomic_DNA"/>
</dbReference>